<dbReference type="PROSITE" id="PS51257">
    <property type="entry name" value="PROKAR_LIPOPROTEIN"/>
    <property type="match status" value="1"/>
</dbReference>
<reference evidence="3 4" key="1">
    <citation type="submission" date="2015-09" db="EMBL/GenBank/DDBJ databases">
        <authorList>
            <consortium name="Swine Surveillance"/>
        </authorList>
    </citation>
    <scope>NUCLEOTIDE SEQUENCE [LARGE SCALE GENOMIC DNA]</scope>
    <source>
        <strain evidence="3 4">CECT 7648</strain>
    </source>
</reference>
<accession>A0A0N7M0Q1</accession>
<feature type="chain" id="PRO_5006015756" description="ABC-type transport auxiliary lipoprotein component domain-containing protein" evidence="1">
    <location>
        <begin position="22"/>
        <end position="193"/>
    </location>
</feature>
<dbReference type="InterPro" id="IPR005586">
    <property type="entry name" value="ABC_trans_aux"/>
</dbReference>
<name>A0A0N7M0Q1_9RHOB</name>
<feature type="signal peptide" evidence="1">
    <location>
        <begin position="1"/>
        <end position="21"/>
    </location>
</feature>
<evidence type="ECO:0000259" key="2">
    <source>
        <dbReference type="Pfam" id="PF03886"/>
    </source>
</evidence>
<sequence>MTKLPLAATALTLLLTGCGGADLRFDAPPPAVGAQAPLPTERVTTRYGRIEVATVTLPTYAQSEEITRRDETGAIAPLGALWADEPGRAVTLQVARDLDAITGRLVAPEPWPFRDLPDVKVDLRIEDFYATSAGTFRVSGQMFVAPDVGPGDRSKRFAIETPIPGDGTPGDIAAARSAAVSDLAVLVAKQGLR</sequence>
<dbReference type="EMBL" id="CYSE01000007">
    <property type="protein sequence ID" value="CUH81089.1"/>
    <property type="molecule type" value="Genomic_DNA"/>
</dbReference>
<dbReference type="Gene3D" id="3.40.50.10610">
    <property type="entry name" value="ABC-type transport auxiliary lipoprotein component"/>
    <property type="match status" value="1"/>
</dbReference>
<evidence type="ECO:0000256" key="1">
    <source>
        <dbReference type="SAM" id="SignalP"/>
    </source>
</evidence>
<keyword evidence="1" id="KW-0732">Signal</keyword>
<protein>
    <recommendedName>
        <fullName evidence="2">ABC-type transport auxiliary lipoprotein component domain-containing protein</fullName>
    </recommendedName>
</protein>
<dbReference type="AlphaFoldDB" id="A0A0N7M0Q1"/>
<gene>
    <name evidence="3" type="ORF">TRN7648_03309</name>
</gene>
<evidence type="ECO:0000313" key="3">
    <source>
        <dbReference type="EMBL" id="CUH81089.1"/>
    </source>
</evidence>
<dbReference type="OrthoDB" id="7858211at2"/>
<organism evidence="3 4">
    <name type="scientific">Tropicibacter naphthalenivorans</name>
    <dbReference type="NCBI Taxonomy" id="441103"/>
    <lineage>
        <taxon>Bacteria</taxon>
        <taxon>Pseudomonadati</taxon>
        <taxon>Pseudomonadota</taxon>
        <taxon>Alphaproteobacteria</taxon>
        <taxon>Rhodobacterales</taxon>
        <taxon>Roseobacteraceae</taxon>
        <taxon>Tropicibacter</taxon>
    </lineage>
</organism>
<dbReference type="STRING" id="441103.TRN7648_03309"/>
<dbReference type="SUPFAM" id="SSF159594">
    <property type="entry name" value="XCC0632-like"/>
    <property type="match status" value="1"/>
</dbReference>
<proteinExistence type="predicted"/>
<evidence type="ECO:0000313" key="4">
    <source>
        <dbReference type="Proteomes" id="UP000054935"/>
    </source>
</evidence>
<dbReference type="RefSeq" id="WP_058248752.1">
    <property type="nucleotide sequence ID" value="NZ_CYSE01000007.1"/>
</dbReference>
<feature type="domain" description="ABC-type transport auxiliary lipoprotein component" evidence="2">
    <location>
        <begin position="36"/>
        <end position="186"/>
    </location>
</feature>
<dbReference type="Proteomes" id="UP000054935">
    <property type="component" value="Unassembled WGS sequence"/>
</dbReference>
<keyword evidence="4" id="KW-1185">Reference proteome</keyword>
<dbReference type="Pfam" id="PF03886">
    <property type="entry name" value="ABC_trans_aux"/>
    <property type="match status" value="1"/>
</dbReference>